<proteinExistence type="predicted"/>
<accession>A0AAJ0C8A5</accession>
<gene>
    <name evidence="6" type="ORF">QBC33DRAFT_525388</name>
</gene>
<keyword evidence="3 5" id="KW-1133">Transmembrane helix</keyword>
<evidence type="ECO:0000313" key="6">
    <source>
        <dbReference type="EMBL" id="KAK1771999.1"/>
    </source>
</evidence>
<evidence type="ECO:0000256" key="3">
    <source>
        <dbReference type="ARBA" id="ARBA00022989"/>
    </source>
</evidence>
<evidence type="ECO:0000313" key="7">
    <source>
        <dbReference type="Proteomes" id="UP001244011"/>
    </source>
</evidence>
<sequence length="161" mass="17031">MSTSPVSIGLSGVRPVLSVTGAFAVPFTAYFLLLSGRVVQCRLRDQTLLGHGGAPSSKRTGADDDGPESLLVAARSHANFVEYVPWAFVLSTIVELNGGDKRILGAGLGSLLAFRVLHTEFGLRRPGAAGTGRQVGFFGTVGALGFFAGYITWLVREDWGF</sequence>
<reference evidence="6" key="1">
    <citation type="submission" date="2023-06" db="EMBL/GenBank/DDBJ databases">
        <title>Genome-scale phylogeny and comparative genomics of the fungal order Sordariales.</title>
        <authorList>
            <consortium name="Lawrence Berkeley National Laboratory"/>
            <person name="Hensen N."/>
            <person name="Bonometti L."/>
            <person name="Westerberg I."/>
            <person name="Brannstrom I.O."/>
            <person name="Guillou S."/>
            <person name="Cros-Aarteil S."/>
            <person name="Calhoun S."/>
            <person name="Haridas S."/>
            <person name="Kuo A."/>
            <person name="Mondo S."/>
            <person name="Pangilinan J."/>
            <person name="Riley R."/>
            <person name="Labutti K."/>
            <person name="Andreopoulos B."/>
            <person name="Lipzen A."/>
            <person name="Chen C."/>
            <person name="Yanf M."/>
            <person name="Daum C."/>
            <person name="Ng V."/>
            <person name="Clum A."/>
            <person name="Steindorff A."/>
            <person name="Ohm R."/>
            <person name="Martin F."/>
            <person name="Silar P."/>
            <person name="Natvig D."/>
            <person name="Lalanne C."/>
            <person name="Gautier V."/>
            <person name="Ament-Velasquez S.L."/>
            <person name="Kruys A."/>
            <person name="Hutchinson M.I."/>
            <person name="Powell A.J."/>
            <person name="Barry K."/>
            <person name="Miller A.N."/>
            <person name="Grigoriev I.V."/>
            <person name="Debuchy R."/>
            <person name="Gladieux P."/>
            <person name="Thoren M.H."/>
            <person name="Johannesson H."/>
        </authorList>
    </citation>
    <scope>NUCLEOTIDE SEQUENCE</scope>
    <source>
        <strain evidence="6">8032-3</strain>
    </source>
</reference>
<evidence type="ECO:0000256" key="4">
    <source>
        <dbReference type="ARBA" id="ARBA00023136"/>
    </source>
</evidence>
<dbReference type="AlphaFoldDB" id="A0AAJ0C8A5"/>
<evidence type="ECO:0000256" key="2">
    <source>
        <dbReference type="ARBA" id="ARBA00022692"/>
    </source>
</evidence>
<comment type="subcellular location">
    <subcellularLocation>
        <location evidence="1">Membrane</location>
    </subcellularLocation>
</comment>
<dbReference type="SUPFAM" id="SSF161084">
    <property type="entry name" value="MAPEG domain-like"/>
    <property type="match status" value="1"/>
</dbReference>
<dbReference type="GO" id="GO:0016020">
    <property type="term" value="C:membrane"/>
    <property type="evidence" value="ECO:0007669"/>
    <property type="project" value="UniProtKB-SubCell"/>
</dbReference>
<dbReference type="PANTHER" id="PTHR35814:SF1">
    <property type="entry name" value="GLUTATHIONE S-TRANSFERASE-RELATED"/>
    <property type="match status" value="1"/>
</dbReference>
<keyword evidence="2 5" id="KW-0812">Transmembrane</keyword>
<dbReference type="Proteomes" id="UP001244011">
    <property type="component" value="Unassembled WGS sequence"/>
</dbReference>
<feature type="transmembrane region" description="Helical" evidence="5">
    <location>
        <begin position="12"/>
        <end position="34"/>
    </location>
</feature>
<dbReference type="Pfam" id="PF01124">
    <property type="entry name" value="MAPEG"/>
    <property type="match status" value="1"/>
</dbReference>
<organism evidence="6 7">
    <name type="scientific">Phialemonium atrogriseum</name>
    <dbReference type="NCBI Taxonomy" id="1093897"/>
    <lineage>
        <taxon>Eukaryota</taxon>
        <taxon>Fungi</taxon>
        <taxon>Dikarya</taxon>
        <taxon>Ascomycota</taxon>
        <taxon>Pezizomycotina</taxon>
        <taxon>Sordariomycetes</taxon>
        <taxon>Sordariomycetidae</taxon>
        <taxon>Cephalothecales</taxon>
        <taxon>Cephalothecaceae</taxon>
        <taxon>Phialemonium</taxon>
    </lineage>
</organism>
<protein>
    <submittedName>
        <fullName evidence="6">Membrane-associated proteins in eicosanoid and glutathione metabolism protein</fullName>
    </submittedName>
</protein>
<evidence type="ECO:0000256" key="5">
    <source>
        <dbReference type="SAM" id="Phobius"/>
    </source>
</evidence>
<dbReference type="PANTHER" id="PTHR35814">
    <property type="match status" value="1"/>
</dbReference>
<feature type="transmembrane region" description="Helical" evidence="5">
    <location>
        <begin position="135"/>
        <end position="155"/>
    </location>
</feature>
<dbReference type="Gene3D" id="1.20.120.550">
    <property type="entry name" value="Membrane associated eicosanoid/glutathione metabolism-like domain"/>
    <property type="match status" value="1"/>
</dbReference>
<name>A0AAJ0C8A5_9PEZI</name>
<evidence type="ECO:0000256" key="1">
    <source>
        <dbReference type="ARBA" id="ARBA00004370"/>
    </source>
</evidence>
<dbReference type="InterPro" id="IPR023352">
    <property type="entry name" value="MAPEG-like_dom_sf"/>
</dbReference>
<comment type="caution">
    <text evidence="6">The sequence shown here is derived from an EMBL/GenBank/DDBJ whole genome shotgun (WGS) entry which is preliminary data.</text>
</comment>
<keyword evidence="4 5" id="KW-0472">Membrane</keyword>
<dbReference type="EMBL" id="MU838998">
    <property type="protein sequence ID" value="KAK1771999.1"/>
    <property type="molecule type" value="Genomic_DNA"/>
</dbReference>
<keyword evidence="7" id="KW-1185">Reference proteome</keyword>
<dbReference type="GeneID" id="85309996"/>
<dbReference type="InterPro" id="IPR001129">
    <property type="entry name" value="Membr-assoc_MAPEG"/>
</dbReference>
<dbReference type="RefSeq" id="XP_060288212.1">
    <property type="nucleotide sequence ID" value="XM_060426809.1"/>
</dbReference>